<keyword evidence="6 7" id="KW-0472">Membrane</keyword>
<protein>
    <submittedName>
        <fullName evidence="10">Amino acid ABC transporter permease</fullName>
    </submittedName>
</protein>
<reference evidence="10" key="1">
    <citation type="submission" date="2024-06" db="EMBL/GenBank/DDBJ databases">
        <title>Biodegradation of dimethachlon by Arthrobacter sp. K5: mechanistic insights and ecological implications.</title>
        <authorList>
            <person name="Hu S."/>
            <person name="Lu P."/>
        </authorList>
    </citation>
    <scope>NUCLEOTIDE SEQUENCE</scope>
    <source>
        <strain evidence="10">K5</strain>
        <plasmid evidence="10">unnamed</plasmid>
    </source>
</reference>
<evidence type="ECO:0000256" key="1">
    <source>
        <dbReference type="ARBA" id="ARBA00004651"/>
    </source>
</evidence>
<dbReference type="InterPro" id="IPR010065">
    <property type="entry name" value="AA_ABC_transptr_permease_3TM"/>
</dbReference>
<geneLocation type="plasmid" evidence="10">
    <name>unnamed</name>
</geneLocation>
<evidence type="ECO:0000256" key="8">
    <source>
        <dbReference type="SAM" id="MobiDB-lite"/>
    </source>
</evidence>
<gene>
    <name evidence="10" type="ORF">ABRP34_22770</name>
</gene>
<feature type="region of interest" description="Disordered" evidence="8">
    <location>
        <begin position="270"/>
        <end position="290"/>
    </location>
</feature>
<dbReference type="Gene3D" id="1.10.3720.10">
    <property type="entry name" value="MetI-like"/>
    <property type="match status" value="1"/>
</dbReference>
<keyword evidence="5 7" id="KW-1133">Transmembrane helix</keyword>
<feature type="transmembrane region" description="Helical" evidence="7">
    <location>
        <begin position="238"/>
        <end position="259"/>
    </location>
</feature>
<evidence type="ECO:0000259" key="9">
    <source>
        <dbReference type="PROSITE" id="PS50928"/>
    </source>
</evidence>
<feature type="transmembrane region" description="Helical" evidence="7">
    <location>
        <begin position="21"/>
        <end position="41"/>
    </location>
</feature>
<dbReference type="PANTHER" id="PTHR30614">
    <property type="entry name" value="MEMBRANE COMPONENT OF AMINO ACID ABC TRANSPORTER"/>
    <property type="match status" value="1"/>
</dbReference>
<evidence type="ECO:0000256" key="3">
    <source>
        <dbReference type="ARBA" id="ARBA00022475"/>
    </source>
</evidence>
<dbReference type="EMBL" id="CP159280">
    <property type="protein sequence ID" value="XCH13931.1"/>
    <property type="molecule type" value="Genomic_DNA"/>
</dbReference>
<dbReference type="CDD" id="cd06261">
    <property type="entry name" value="TM_PBP2"/>
    <property type="match status" value="1"/>
</dbReference>
<evidence type="ECO:0000256" key="6">
    <source>
        <dbReference type="ARBA" id="ARBA00023136"/>
    </source>
</evidence>
<dbReference type="AlphaFoldDB" id="A0AAU8EYC6"/>
<dbReference type="InterPro" id="IPR035906">
    <property type="entry name" value="MetI-like_sf"/>
</dbReference>
<dbReference type="RefSeq" id="WP_353713612.1">
    <property type="nucleotide sequence ID" value="NZ_CP159280.1"/>
</dbReference>
<feature type="transmembrane region" description="Helical" evidence="7">
    <location>
        <begin position="114"/>
        <end position="136"/>
    </location>
</feature>
<evidence type="ECO:0000256" key="4">
    <source>
        <dbReference type="ARBA" id="ARBA00022692"/>
    </source>
</evidence>
<evidence type="ECO:0000256" key="7">
    <source>
        <dbReference type="RuleBase" id="RU363032"/>
    </source>
</evidence>
<accession>A0AAU8EYC6</accession>
<feature type="compositionally biased region" description="Low complexity" evidence="8">
    <location>
        <begin position="281"/>
        <end position="290"/>
    </location>
</feature>
<dbReference type="InterPro" id="IPR043429">
    <property type="entry name" value="ArtM/GltK/GlnP/TcyL/YhdX-like"/>
</dbReference>
<comment type="subcellular location">
    <subcellularLocation>
        <location evidence="1 7">Cell membrane</location>
        <topology evidence="1 7">Multi-pass membrane protein</topology>
    </subcellularLocation>
</comment>
<dbReference type="PROSITE" id="PS50928">
    <property type="entry name" value="ABC_TM1"/>
    <property type="match status" value="1"/>
</dbReference>
<comment type="similarity">
    <text evidence="7">Belongs to the binding-protein-dependent transport system permease family.</text>
</comment>
<dbReference type="GO" id="GO:0043190">
    <property type="term" value="C:ATP-binding cassette (ABC) transporter complex"/>
    <property type="evidence" value="ECO:0007669"/>
    <property type="project" value="InterPro"/>
</dbReference>
<feature type="domain" description="ABC transmembrane type-1" evidence="9">
    <location>
        <begin position="72"/>
        <end position="263"/>
    </location>
</feature>
<name>A0AAU8EYC6_9MICC</name>
<dbReference type="Pfam" id="PF00528">
    <property type="entry name" value="BPD_transp_1"/>
    <property type="match status" value="1"/>
</dbReference>
<organism evidence="10">
    <name type="scientific">Arthrobacter sp. K5</name>
    <dbReference type="NCBI Taxonomy" id="2839623"/>
    <lineage>
        <taxon>Bacteria</taxon>
        <taxon>Bacillati</taxon>
        <taxon>Actinomycetota</taxon>
        <taxon>Actinomycetes</taxon>
        <taxon>Micrococcales</taxon>
        <taxon>Micrococcaceae</taxon>
        <taxon>Arthrobacter</taxon>
    </lineage>
</organism>
<keyword evidence="4 7" id="KW-0812">Transmembrane</keyword>
<keyword evidence="2 7" id="KW-0813">Transport</keyword>
<dbReference type="InterPro" id="IPR000515">
    <property type="entry name" value="MetI-like"/>
</dbReference>
<dbReference type="PANTHER" id="PTHR30614:SF21">
    <property type="entry name" value="AMINO ACID ABC TRANSPORTER PERMEASE"/>
    <property type="match status" value="1"/>
</dbReference>
<dbReference type="NCBIfam" id="TIGR01726">
    <property type="entry name" value="HEQRo_perm_3TM"/>
    <property type="match status" value="1"/>
</dbReference>
<evidence type="ECO:0000256" key="5">
    <source>
        <dbReference type="ARBA" id="ARBA00022989"/>
    </source>
</evidence>
<feature type="transmembrane region" description="Helical" evidence="7">
    <location>
        <begin position="67"/>
        <end position="93"/>
    </location>
</feature>
<dbReference type="GO" id="GO:0006865">
    <property type="term" value="P:amino acid transport"/>
    <property type="evidence" value="ECO:0007669"/>
    <property type="project" value="TreeGrafter"/>
</dbReference>
<keyword evidence="10" id="KW-0614">Plasmid</keyword>
<evidence type="ECO:0000313" key="10">
    <source>
        <dbReference type="EMBL" id="XCH13931.1"/>
    </source>
</evidence>
<dbReference type="SUPFAM" id="SSF161098">
    <property type="entry name" value="MetI-like"/>
    <property type="match status" value="1"/>
</dbReference>
<feature type="transmembrane region" description="Helical" evidence="7">
    <location>
        <begin position="142"/>
        <end position="163"/>
    </location>
</feature>
<dbReference type="GO" id="GO:0022857">
    <property type="term" value="F:transmembrane transporter activity"/>
    <property type="evidence" value="ECO:0007669"/>
    <property type="project" value="InterPro"/>
</dbReference>
<evidence type="ECO:0000256" key="2">
    <source>
        <dbReference type="ARBA" id="ARBA00022448"/>
    </source>
</evidence>
<proteinExistence type="inferred from homology"/>
<keyword evidence="3" id="KW-1003">Cell membrane</keyword>
<sequence length="290" mass="30663">MSTGHALKNLYDEPGPRARTLNLLVSALCLLGIAAGLFWILSTLSDKGQLAAEKWQPFLTADMWHTYLLPGIMGTVQAAALAVVLAIILGILLGIGRLSTIRTVRFGCGAIVEFFRAIPLLILMIFCFQLFANYSLFPSTELAIAAVVTGLTLSNGSVIAEIVRAGIRSLPRGQEEASAALGLSGGQTMRIVLLPQAITAMLPPIVAQLVVALKDTALGYQITYVEAVRQGIQAGSAYANYIPALLVIAAVMIAINLALSQLATTVENRLRNGRKSPRTPAPAEALATTA</sequence>